<name>A0A645J4C6_9ZZZZ</name>
<sequence length="79" mass="8853">MEQRRNHHVVHGYSAAVVLQHFEKAHGVAHDVFAVLKSVMVLVVDSDQQSGKVVVKSEQRFEYGPVGDVENVRFLLGLQ</sequence>
<accession>A0A645J4C6</accession>
<organism evidence="1">
    <name type="scientific">bioreactor metagenome</name>
    <dbReference type="NCBI Taxonomy" id="1076179"/>
    <lineage>
        <taxon>unclassified sequences</taxon>
        <taxon>metagenomes</taxon>
        <taxon>ecological metagenomes</taxon>
    </lineage>
</organism>
<reference evidence="1" key="1">
    <citation type="submission" date="2019-08" db="EMBL/GenBank/DDBJ databases">
        <authorList>
            <person name="Kucharzyk K."/>
            <person name="Murdoch R.W."/>
            <person name="Higgins S."/>
            <person name="Loffler F."/>
        </authorList>
    </citation>
    <scope>NUCLEOTIDE SEQUENCE</scope>
</reference>
<comment type="caution">
    <text evidence="1">The sequence shown here is derived from an EMBL/GenBank/DDBJ whole genome shotgun (WGS) entry which is preliminary data.</text>
</comment>
<evidence type="ECO:0000313" key="1">
    <source>
        <dbReference type="EMBL" id="MPN55344.1"/>
    </source>
</evidence>
<dbReference type="AlphaFoldDB" id="A0A645J4C6"/>
<protein>
    <submittedName>
        <fullName evidence="1">Uncharacterized protein</fullName>
    </submittedName>
</protein>
<dbReference type="EMBL" id="VSSQ01124466">
    <property type="protein sequence ID" value="MPN55344.1"/>
    <property type="molecule type" value="Genomic_DNA"/>
</dbReference>
<proteinExistence type="predicted"/>
<gene>
    <name evidence="1" type="ORF">SDC9_203026</name>
</gene>